<protein>
    <recommendedName>
        <fullName evidence="9">Major facilitator superfamily (MFS) profile domain-containing protein</fullName>
    </recommendedName>
</protein>
<feature type="transmembrane region" description="Helical" evidence="6">
    <location>
        <begin position="106"/>
        <end position="125"/>
    </location>
</feature>
<evidence type="ECO:0000256" key="6">
    <source>
        <dbReference type="SAM" id="Phobius"/>
    </source>
</evidence>
<dbReference type="OrthoDB" id="5215911at2759"/>
<gene>
    <name evidence="7" type="ORF">HYFRA_00001247</name>
</gene>
<dbReference type="GO" id="GO:0005886">
    <property type="term" value="C:plasma membrane"/>
    <property type="evidence" value="ECO:0007669"/>
    <property type="project" value="TreeGrafter"/>
</dbReference>
<evidence type="ECO:0000313" key="7">
    <source>
        <dbReference type="EMBL" id="CAG8952500.1"/>
    </source>
</evidence>
<dbReference type="Gene3D" id="1.20.1250.20">
    <property type="entry name" value="MFS general substrate transporter like domains"/>
    <property type="match status" value="1"/>
</dbReference>
<evidence type="ECO:0000313" key="8">
    <source>
        <dbReference type="Proteomes" id="UP000696280"/>
    </source>
</evidence>
<dbReference type="Proteomes" id="UP000696280">
    <property type="component" value="Unassembled WGS sequence"/>
</dbReference>
<reference evidence="7" key="1">
    <citation type="submission" date="2021-07" db="EMBL/GenBank/DDBJ databases">
        <authorList>
            <person name="Durling M."/>
        </authorList>
    </citation>
    <scope>NUCLEOTIDE SEQUENCE</scope>
</reference>
<name>A0A9N9KUR4_9HELO</name>
<accession>A0A9N9KUR4</accession>
<feature type="transmembrane region" description="Helical" evidence="6">
    <location>
        <begin position="478"/>
        <end position="498"/>
    </location>
</feature>
<feature type="transmembrane region" description="Helical" evidence="6">
    <location>
        <begin position="69"/>
        <end position="94"/>
    </location>
</feature>
<feature type="transmembrane region" description="Helical" evidence="6">
    <location>
        <begin position="395"/>
        <end position="412"/>
    </location>
</feature>
<dbReference type="InterPro" id="IPR011701">
    <property type="entry name" value="MFS"/>
</dbReference>
<dbReference type="Pfam" id="PF07690">
    <property type="entry name" value="MFS_1"/>
    <property type="match status" value="1"/>
</dbReference>
<evidence type="ECO:0000256" key="3">
    <source>
        <dbReference type="ARBA" id="ARBA00022989"/>
    </source>
</evidence>
<keyword evidence="4 6" id="KW-0472">Membrane</keyword>
<feature type="transmembrane region" description="Helical" evidence="6">
    <location>
        <begin position="518"/>
        <end position="540"/>
    </location>
</feature>
<keyword evidence="8" id="KW-1185">Reference proteome</keyword>
<feature type="transmembrane region" description="Helical" evidence="6">
    <location>
        <begin position="162"/>
        <end position="184"/>
    </location>
</feature>
<evidence type="ECO:0000256" key="1">
    <source>
        <dbReference type="ARBA" id="ARBA00004141"/>
    </source>
</evidence>
<feature type="transmembrane region" description="Helical" evidence="6">
    <location>
        <begin position="196"/>
        <end position="216"/>
    </location>
</feature>
<evidence type="ECO:0008006" key="9">
    <source>
        <dbReference type="Google" id="ProtNLM"/>
    </source>
</evidence>
<organism evidence="7 8">
    <name type="scientific">Hymenoscyphus fraxineus</name>
    <dbReference type="NCBI Taxonomy" id="746836"/>
    <lineage>
        <taxon>Eukaryota</taxon>
        <taxon>Fungi</taxon>
        <taxon>Dikarya</taxon>
        <taxon>Ascomycota</taxon>
        <taxon>Pezizomycotina</taxon>
        <taxon>Leotiomycetes</taxon>
        <taxon>Helotiales</taxon>
        <taxon>Helotiaceae</taxon>
        <taxon>Hymenoscyphus</taxon>
    </lineage>
</organism>
<evidence type="ECO:0000256" key="4">
    <source>
        <dbReference type="ARBA" id="ARBA00023136"/>
    </source>
</evidence>
<dbReference type="PANTHER" id="PTHR23502">
    <property type="entry name" value="MAJOR FACILITATOR SUPERFAMILY"/>
    <property type="match status" value="1"/>
</dbReference>
<evidence type="ECO:0000256" key="2">
    <source>
        <dbReference type="ARBA" id="ARBA00022692"/>
    </source>
</evidence>
<comment type="caution">
    <text evidence="7">The sequence shown here is derived from an EMBL/GenBank/DDBJ whole genome shotgun (WGS) entry which is preliminary data.</text>
</comment>
<keyword evidence="2 6" id="KW-0812">Transmembrane</keyword>
<proteinExistence type="predicted"/>
<sequence>MGSQFPKPQRTHAKTISVTSETSREIINISSIQRKKKFGSGKYAEVELDPQPSDCPQDPLNWPQWKKELAYGSLLLSTAVISIFKMMLVTVGGVLEAELTSSWEGVAALTGVPIILGGLFGLKSVIISRMIGKRTIYLLSSIGLLLSSLWTMHVTGNYKEFLISRAFSGICWGSFEALVVISIKDMFFMHERSSRITIYNVVSIIFTWGSPMLGGYVSQINEGYKNQIMVVNIMQAASIVLVIFITPETTYNRDRSNDLRTLLRATTITTISAPPSSGLKVYLSSLRPTNPNATSKFQLSTVLLYIRAFFAPTVALGFLLTGPIYATAIAVSYLLPLLFTTNPNMELPNQLGLLFLGPLVASVIGSVVVGLASYVRSRPLNDVSTRRRSHLGSTIPGSLIGCGSLIGFGFYIDSGNPVVPSAFGNAWRGDDEVRINENLVTLIFGLLVSGTMLTHIATVNHIRSASRISVENDALESAYNVLQSILTGLYVVGMPLWVGGNEGFDMFPTLKLTVLGMALVQIVIAGAAAGLLLVTGEFVMKLDGRVLGRREAVEEEDGKWRGEDIFMDR</sequence>
<keyword evidence="3 6" id="KW-1133">Transmembrane helix</keyword>
<comment type="subcellular location">
    <subcellularLocation>
        <location evidence="1">Membrane</location>
        <topology evidence="1">Multi-pass membrane protein</topology>
    </subcellularLocation>
</comment>
<dbReference type="AlphaFoldDB" id="A0A9N9KUR4"/>
<feature type="transmembrane region" description="Helical" evidence="6">
    <location>
        <begin position="304"/>
        <end position="335"/>
    </location>
</feature>
<feature type="transmembrane region" description="Helical" evidence="6">
    <location>
        <begin position="355"/>
        <end position="375"/>
    </location>
</feature>
<dbReference type="GO" id="GO:0022857">
    <property type="term" value="F:transmembrane transporter activity"/>
    <property type="evidence" value="ECO:0007669"/>
    <property type="project" value="InterPro"/>
</dbReference>
<dbReference type="SUPFAM" id="SSF103473">
    <property type="entry name" value="MFS general substrate transporter"/>
    <property type="match status" value="1"/>
</dbReference>
<dbReference type="PANTHER" id="PTHR23502:SF181">
    <property type="entry name" value="MAJOR FACILITATOR SUPERFAMILY (MFS) PROFILE DOMAIN-CONTAINING PROTEIN"/>
    <property type="match status" value="1"/>
</dbReference>
<dbReference type="EMBL" id="CAJVRL010000045">
    <property type="protein sequence ID" value="CAG8952500.1"/>
    <property type="molecule type" value="Genomic_DNA"/>
</dbReference>
<dbReference type="InterPro" id="IPR036259">
    <property type="entry name" value="MFS_trans_sf"/>
</dbReference>
<evidence type="ECO:0000256" key="5">
    <source>
        <dbReference type="SAM" id="MobiDB-lite"/>
    </source>
</evidence>
<feature type="transmembrane region" description="Helical" evidence="6">
    <location>
        <begin position="228"/>
        <end position="246"/>
    </location>
</feature>
<feature type="region of interest" description="Disordered" evidence="5">
    <location>
        <begin position="1"/>
        <end position="20"/>
    </location>
</feature>
<feature type="transmembrane region" description="Helical" evidence="6">
    <location>
        <begin position="439"/>
        <end position="457"/>
    </location>
</feature>
<feature type="transmembrane region" description="Helical" evidence="6">
    <location>
        <begin position="137"/>
        <end position="156"/>
    </location>
</feature>